<feature type="signal peptide" evidence="1">
    <location>
        <begin position="1"/>
        <end position="20"/>
    </location>
</feature>
<dbReference type="Proteomes" id="UP001153387">
    <property type="component" value="Unassembled WGS sequence"/>
</dbReference>
<feature type="chain" id="PRO_5040858914" evidence="1">
    <location>
        <begin position="21"/>
        <end position="90"/>
    </location>
</feature>
<organism evidence="2 3">
    <name type="scientific">Cohnella ginsengisoli</name>
    <dbReference type="NCBI Taxonomy" id="425004"/>
    <lineage>
        <taxon>Bacteria</taxon>
        <taxon>Bacillati</taxon>
        <taxon>Bacillota</taxon>
        <taxon>Bacilli</taxon>
        <taxon>Bacillales</taxon>
        <taxon>Paenibacillaceae</taxon>
        <taxon>Cohnella</taxon>
    </lineage>
</organism>
<dbReference type="AlphaFoldDB" id="A0A9X4KHT2"/>
<keyword evidence="3" id="KW-1185">Reference proteome</keyword>
<dbReference type="EMBL" id="JAPDHZ010000003">
    <property type="protein sequence ID" value="MDG0792061.1"/>
    <property type="molecule type" value="Genomic_DNA"/>
</dbReference>
<protein>
    <submittedName>
        <fullName evidence="2">Uncharacterized protein</fullName>
    </submittedName>
</protein>
<accession>A0A9X4KHT2</accession>
<comment type="caution">
    <text evidence="2">The sequence shown here is derived from an EMBL/GenBank/DDBJ whole genome shotgun (WGS) entry which is preliminary data.</text>
</comment>
<dbReference type="Gene3D" id="2.60.120.260">
    <property type="entry name" value="Galactose-binding domain-like"/>
    <property type="match status" value="1"/>
</dbReference>
<evidence type="ECO:0000256" key="1">
    <source>
        <dbReference type="SAM" id="SignalP"/>
    </source>
</evidence>
<name>A0A9X4KHT2_9BACL</name>
<proteinExistence type="predicted"/>
<keyword evidence="1" id="KW-0732">Signal</keyword>
<evidence type="ECO:0000313" key="3">
    <source>
        <dbReference type="Proteomes" id="UP001153387"/>
    </source>
</evidence>
<gene>
    <name evidence="2" type="ORF">OMP38_15210</name>
</gene>
<sequence>MAALVLYGVLSSAAPGAAQAEETAADTYTKTWNVALNSTATASGKCNANESASAAVDGKLTTKWCDNTKVKKEMAEARSGQNLQYQPVGR</sequence>
<dbReference type="InterPro" id="IPR008979">
    <property type="entry name" value="Galactose-bd-like_sf"/>
</dbReference>
<evidence type="ECO:0000313" key="2">
    <source>
        <dbReference type="EMBL" id="MDG0792061.1"/>
    </source>
</evidence>
<dbReference type="SUPFAM" id="SSF49785">
    <property type="entry name" value="Galactose-binding domain-like"/>
    <property type="match status" value="1"/>
</dbReference>
<reference evidence="2 3" key="1">
    <citation type="submission" date="2022-10" db="EMBL/GenBank/DDBJ databases">
        <title>Comparative genomic analysis of Cohnella hashimotonis sp. nov., isolated from the International Space Station.</title>
        <authorList>
            <person name="Simpson A."/>
            <person name="Venkateswaran K."/>
        </authorList>
    </citation>
    <scope>NUCLEOTIDE SEQUENCE [LARGE SCALE GENOMIC DNA]</scope>
    <source>
        <strain evidence="2 3">DSM 18997</strain>
    </source>
</reference>
<dbReference type="RefSeq" id="WP_277565888.1">
    <property type="nucleotide sequence ID" value="NZ_JAPDHZ010000003.1"/>
</dbReference>